<dbReference type="InterPro" id="IPR030934">
    <property type="entry name" value="Intein_C"/>
</dbReference>
<dbReference type="Pfam" id="PF07591">
    <property type="entry name" value="PT-HINT"/>
    <property type="match status" value="1"/>
</dbReference>
<comment type="caution">
    <text evidence="3">The sequence shown here is derived from an EMBL/GenBank/DDBJ whole genome shotgun (WGS) entry which is preliminary data.</text>
</comment>
<keyword evidence="1" id="KW-0175">Coiled coil</keyword>
<dbReference type="Gene3D" id="2.170.16.10">
    <property type="entry name" value="Hedgehog/Intein (Hint) domain"/>
    <property type="match status" value="1"/>
</dbReference>
<dbReference type="AlphaFoldDB" id="A0A1R1I1D6"/>
<dbReference type="STRING" id="418702.BJN45_14880"/>
<dbReference type="SUPFAM" id="SSF51294">
    <property type="entry name" value="Hedgehog/intein (Hint) domain"/>
    <property type="match status" value="1"/>
</dbReference>
<dbReference type="PROSITE" id="PS50817">
    <property type="entry name" value="INTEIN_N_TER"/>
    <property type="match status" value="1"/>
</dbReference>
<dbReference type="InterPro" id="IPR006141">
    <property type="entry name" value="Intein_N"/>
</dbReference>
<dbReference type="Proteomes" id="UP000187526">
    <property type="component" value="Unassembled WGS sequence"/>
</dbReference>
<dbReference type="SMART" id="SM00306">
    <property type="entry name" value="HintN"/>
    <property type="match status" value="1"/>
</dbReference>
<feature type="coiled-coil region" evidence="1">
    <location>
        <begin position="89"/>
        <end position="123"/>
    </location>
</feature>
<evidence type="ECO:0000313" key="3">
    <source>
        <dbReference type="EMBL" id="OMG52565.1"/>
    </source>
</evidence>
<dbReference type="InterPro" id="IPR003587">
    <property type="entry name" value="Hint_dom_N"/>
</dbReference>
<keyword evidence="4" id="KW-1185">Reference proteome</keyword>
<evidence type="ECO:0000313" key="4">
    <source>
        <dbReference type="Proteomes" id="UP000187526"/>
    </source>
</evidence>
<sequence length="270" mass="29701">MLLAGCLSTPPRSTPVNNPVQASNAVANIDKEIQQVQAKIQGTKDDINQLVIEDFEIKQQLRVNVNYPHSSDYNMTGGQNPGDPNTGRVVRVTKNLEVARKVLEQQKQELENLTKQKQSLQQQSMGCFPAETLVVMADGTTRPFAEVRIGDLVQTYDIGYEKTVPRKVVDVYQVDGNHLYLINGELRTSGGERLLSQDGWRPVRDLKVGDSIHVAGRMLKIERIDLTPENRRLFNMQVADTHNFYVAVPEQGAILVHNSGGGGGGGGGGK</sequence>
<dbReference type="InterPro" id="IPR036844">
    <property type="entry name" value="Hint_dom_sf"/>
</dbReference>
<gene>
    <name evidence="3" type="ORF">BJN45_14880</name>
</gene>
<reference evidence="3 4" key="1">
    <citation type="submission" date="2016-10" db="EMBL/GenBank/DDBJ databases">
        <title>Alkaliphiles isolated from bioreactors.</title>
        <authorList>
            <person name="Salah Z."/>
            <person name="Rout S.P."/>
            <person name="Humphreys P.N."/>
        </authorList>
    </citation>
    <scope>NUCLEOTIDE SEQUENCE [LARGE SCALE GENOMIC DNA]</scope>
    <source>
        <strain evidence="3 4">ZS02</strain>
    </source>
</reference>
<evidence type="ECO:0000259" key="2">
    <source>
        <dbReference type="SMART" id="SM00306"/>
    </source>
</evidence>
<feature type="domain" description="Hint" evidence="2">
    <location>
        <begin position="125"/>
        <end position="216"/>
    </location>
</feature>
<dbReference type="NCBIfam" id="TIGR01443">
    <property type="entry name" value="intein_Cterm"/>
    <property type="match status" value="1"/>
</dbReference>
<protein>
    <recommendedName>
        <fullName evidence="2">Hint domain-containing protein</fullName>
    </recommendedName>
</protein>
<feature type="coiled-coil region" evidence="1">
    <location>
        <begin position="26"/>
        <end position="53"/>
    </location>
</feature>
<proteinExistence type="predicted"/>
<dbReference type="GO" id="GO:0016539">
    <property type="term" value="P:intein-mediated protein splicing"/>
    <property type="evidence" value="ECO:0007669"/>
    <property type="project" value="InterPro"/>
</dbReference>
<organism evidence="3 4">
    <name type="scientific">Azonexus hydrophilus</name>
    <dbReference type="NCBI Taxonomy" id="418702"/>
    <lineage>
        <taxon>Bacteria</taxon>
        <taxon>Pseudomonadati</taxon>
        <taxon>Pseudomonadota</taxon>
        <taxon>Betaproteobacteria</taxon>
        <taxon>Rhodocyclales</taxon>
        <taxon>Azonexaceae</taxon>
        <taxon>Azonexus</taxon>
    </lineage>
</organism>
<name>A0A1R1I1D6_9RHOO</name>
<accession>A0A1R1I1D6</accession>
<dbReference type="CDD" id="cd00081">
    <property type="entry name" value="Hint"/>
    <property type="match status" value="1"/>
</dbReference>
<evidence type="ECO:0000256" key="1">
    <source>
        <dbReference type="SAM" id="Coils"/>
    </source>
</evidence>
<dbReference type="EMBL" id="MTHD01000005">
    <property type="protein sequence ID" value="OMG52565.1"/>
    <property type="molecule type" value="Genomic_DNA"/>
</dbReference>